<dbReference type="GO" id="GO:0005829">
    <property type="term" value="C:cytosol"/>
    <property type="evidence" value="ECO:0007669"/>
    <property type="project" value="TreeGrafter"/>
</dbReference>
<proteinExistence type="predicted"/>
<dbReference type="AlphaFoldDB" id="A0A078ASN8"/>
<dbReference type="InterPro" id="IPR014710">
    <property type="entry name" value="RmlC-like_jellyroll"/>
</dbReference>
<sequence length="956" mass="110174">MSAYQDLSPTSKAAVDTKLKNLHEIIAKKKGSLHNEDEEMLVVKNAFKEIPVFRDIPNQFKVEALKFKTHDIVFDQRENQFVFILLQGEALIVQSEKQLSILQKTNFNAINTEIAQQSTGDTFEDHLELNQIRVRKQTIVAQRPLLINQGKKLSEELQKNLVPPNNDSNQANSGDPQTPSWKKNEDVKQIQIGDCFGQYYSLTGSKWRPSFVLVIKDETMILRAPVTKIDQILNKINSSEQHKQLLSFLADTIFGFDKISAAAKDKIARCFNEKQFYPGQKLIREGDIHNTAYIIKEGDCVLMSNQNPSDIRFNEEGKPVPKILKGLATLKQDQKKKGYMSKTTNTFQFGVKGKGQWVGEDILILNGQDHPFYFSVVAVGRVNVLEISRLDMVTKLPQQFVKYLEKSSLKRKDFVLQRMRNINQTIKVVIKQGEEKAILNEEDVKNHIKVQNQTVNQKLRSLTQDNYKQSVMIKKTIDLDFNNISMQQQNESSFRLPVISNPRDVTLLKSISRKGPNHTISAEDDIVNIQSQSQIAYKTSDNRGPSPILSRKAGNMNQNDIKKHYMSQINHAIEKKNIDRYNQDYLIQIRKDSQSETLTKKSLNLSSISQVRQSQQFNMNSRSIVNQSQAELSDIMERNDSVFGIRSNNDSFQDKRQRKIALMNAQTLKPYLHLKKQRDLVPIFYQKDPQKTRNFIANSIQMMKLNGEVDIDQINLLQQQLQQQQQPEIMNSNELRSMVNFHDEIQSVQKFSMINGEESLEYKTISIVPKETQKLSEEYHSVNQKQSLVPSTYQFSINNQSQQSIESISPIIKVKGKSFKDIDTRLQKEAKEKYGSFMVGNTLINELDKSKISLSKFRASNEYNSNHINSIKINYQSPGNQSYLPYQQSTQSNYSQYGINITRQDSQGRQETPNPYEEYKKREIRKSQMLKMREQQCDGRDDAGVRSALSYFNYDI</sequence>
<keyword evidence="4" id="KW-1185">Reference proteome</keyword>
<dbReference type="PANTHER" id="PTHR11635">
    <property type="entry name" value="CAMP-DEPENDENT PROTEIN KINASE REGULATORY CHAIN"/>
    <property type="match status" value="1"/>
</dbReference>
<feature type="compositionally biased region" description="Polar residues" evidence="1">
    <location>
        <begin position="163"/>
        <end position="181"/>
    </location>
</feature>
<dbReference type="InterPro" id="IPR000595">
    <property type="entry name" value="cNMP-bd_dom"/>
</dbReference>
<evidence type="ECO:0000259" key="2">
    <source>
        <dbReference type="PROSITE" id="PS50042"/>
    </source>
</evidence>
<dbReference type="Gene3D" id="2.60.120.10">
    <property type="entry name" value="Jelly Rolls"/>
    <property type="match status" value="1"/>
</dbReference>
<dbReference type="OrthoDB" id="325260at2759"/>
<evidence type="ECO:0000313" key="3">
    <source>
        <dbReference type="EMBL" id="CDW85500.1"/>
    </source>
</evidence>
<organism evidence="3 4">
    <name type="scientific">Stylonychia lemnae</name>
    <name type="common">Ciliate</name>
    <dbReference type="NCBI Taxonomy" id="5949"/>
    <lineage>
        <taxon>Eukaryota</taxon>
        <taxon>Sar</taxon>
        <taxon>Alveolata</taxon>
        <taxon>Ciliophora</taxon>
        <taxon>Intramacronucleata</taxon>
        <taxon>Spirotrichea</taxon>
        <taxon>Stichotrichia</taxon>
        <taxon>Sporadotrichida</taxon>
        <taxon>Oxytrichidae</taxon>
        <taxon>Stylonychinae</taxon>
        <taxon>Stylonychia</taxon>
    </lineage>
</organism>
<name>A0A078ASN8_STYLE</name>
<dbReference type="PROSITE" id="PS50042">
    <property type="entry name" value="CNMP_BINDING_3"/>
    <property type="match status" value="1"/>
</dbReference>
<evidence type="ECO:0000313" key="4">
    <source>
        <dbReference type="Proteomes" id="UP000039865"/>
    </source>
</evidence>
<accession>A0A078ASN8</accession>
<evidence type="ECO:0000256" key="1">
    <source>
        <dbReference type="SAM" id="MobiDB-lite"/>
    </source>
</evidence>
<dbReference type="InterPro" id="IPR018490">
    <property type="entry name" value="cNMP-bd_dom_sf"/>
</dbReference>
<gene>
    <name evidence="3" type="primary">Contig11410.g12200</name>
    <name evidence="3" type="ORF">STYLEM_14579</name>
</gene>
<dbReference type="SUPFAM" id="SSF51206">
    <property type="entry name" value="cAMP-binding domain-like"/>
    <property type="match status" value="2"/>
</dbReference>
<dbReference type="InParanoid" id="A0A078ASN8"/>
<dbReference type="PANTHER" id="PTHR11635:SF152">
    <property type="entry name" value="CAMP-DEPENDENT PROTEIN KINASE TYPE I REGULATORY SUBUNIT-RELATED"/>
    <property type="match status" value="1"/>
</dbReference>
<dbReference type="Proteomes" id="UP000039865">
    <property type="component" value="Unassembled WGS sequence"/>
</dbReference>
<protein>
    <recommendedName>
        <fullName evidence="2">Cyclic nucleotide-binding domain-containing protein</fullName>
    </recommendedName>
</protein>
<dbReference type="CDD" id="cd00038">
    <property type="entry name" value="CAP_ED"/>
    <property type="match status" value="1"/>
</dbReference>
<feature type="domain" description="Cyclic nucleotide-binding" evidence="2">
    <location>
        <begin position="255"/>
        <end position="389"/>
    </location>
</feature>
<reference evidence="3 4" key="1">
    <citation type="submission" date="2014-06" db="EMBL/GenBank/DDBJ databases">
        <authorList>
            <person name="Swart Estienne"/>
        </authorList>
    </citation>
    <scope>NUCLEOTIDE SEQUENCE [LARGE SCALE GENOMIC DNA]</scope>
    <source>
        <strain evidence="3 4">130c</strain>
    </source>
</reference>
<feature type="region of interest" description="Disordered" evidence="1">
    <location>
        <begin position="160"/>
        <end position="184"/>
    </location>
</feature>
<dbReference type="InterPro" id="IPR050503">
    <property type="entry name" value="cAMP-dep_PK_reg_su-like"/>
</dbReference>
<dbReference type="EMBL" id="CCKQ01013792">
    <property type="protein sequence ID" value="CDW85500.1"/>
    <property type="molecule type" value="Genomic_DNA"/>
</dbReference>
<dbReference type="GO" id="GO:0005952">
    <property type="term" value="C:cAMP-dependent protein kinase complex"/>
    <property type="evidence" value="ECO:0007669"/>
    <property type="project" value="InterPro"/>
</dbReference>